<proteinExistence type="predicted"/>
<sequence>MNKVKPHVLLLCSIIDIGNNRLEQLALDKCQVIDLTFDYLQSPHESLFERFYLLVLPRIINNIQSLTLHIKHILKIITFIEKNCDGILPNLTHLRIMLCRRNPKTGTPFTLGNGIHSILRNAPLLSIVPQFFQLSETISNQILSSFDSSSFMRSIVSIEVDDGYMLSNIFNDHKVFFPQSNQLTHIRITLCYFEDCVGLLEQLGTQLYLFNVSIVYVNCIAKCLVHKIPSILCPNLKHLTITIYRNFVLHKECLVPLLQRFSNVEYLTLL</sequence>
<comment type="caution">
    <text evidence="1">The sequence shown here is derived from an EMBL/GenBank/DDBJ whole genome shotgun (WGS) entry which is preliminary data.</text>
</comment>
<dbReference type="EMBL" id="CAJOBD010005797">
    <property type="protein sequence ID" value="CAF4042913.1"/>
    <property type="molecule type" value="Genomic_DNA"/>
</dbReference>
<accession>A0A815HJ49</accession>
<dbReference type="Proteomes" id="UP000663864">
    <property type="component" value="Unassembled WGS sequence"/>
</dbReference>
<dbReference type="AlphaFoldDB" id="A0A815HJ49"/>
<organism evidence="1 3">
    <name type="scientific">Rotaria sordida</name>
    <dbReference type="NCBI Taxonomy" id="392033"/>
    <lineage>
        <taxon>Eukaryota</taxon>
        <taxon>Metazoa</taxon>
        <taxon>Spiralia</taxon>
        <taxon>Gnathifera</taxon>
        <taxon>Rotifera</taxon>
        <taxon>Eurotatoria</taxon>
        <taxon>Bdelloidea</taxon>
        <taxon>Philodinida</taxon>
        <taxon>Philodinidae</taxon>
        <taxon>Rotaria</taxon>
    </lineage>
</organism>
<dbReference type="EMBL" id="CAJNOT010002926">
    <property type="protein sequence ID" value="CAF1352910.1"/>
    <property type="molecule type" value="Genomic_DNA"/>
</dbReference>
<gene>
    <name evidence="2" type="ORF">JBS370_LOCUS28604</name>
    <name evidence="1" type="ORF">ZHD862_LOCUS30660</name>
</gene>
<evidence type="ECO:0000313" key="2">
    <source>
        <dbReference type="EMBL" id="CAF4042913.1"/>
    </source>
</evidence>
<dbReference type="Proteomes" id="UP000663836">
    <property type="component" value="Unassembled WGS sequence"/>
</dbReference>
<evidence type="ECO:0000313" key="3">
    <source>
        <dbReference type="Proteomes" id="UP000663864"/>
    </source>
</evidence>
<name>A0A815HJ49_9BILA</name>
<protein>
    <submittedName>
        <fullName evidence="1">Uncharacterized protein</fullName>
    </submittedName>
</protein>
<evidence type="ECO:0000313" key="1">
    <source>
        <dbReference type="EMBL" id="CAF1352910.1"/>
    </source>
</evidence>
<reference evidence="1" key="1">
    <citation type="submission" date="2021-02" db="EMBL/GenBank/DDBJ databases">
        <authorList>
            <person name="Nowell W R."/>
        </authorList>
    </citation>
    <scope>NUCLEOTIDE SEQUENCE</scope>
</reference>